<dbReference type="PRINTS" id="PR00047">
    <property type="entry name" value="STROIDFINGER"/>
</dbReference>
<evidence type="ECO:0000256" key="5">
    <source>
        <dbReference type="ARBA" id="ARBA00022833"/>
    </source>
</evidence>
<evidence type="ECO:0000313" key="16">
    <source>
        <dbReference type="Proteomes" id="UP001328107"/>
    </source>
</evidence>
<dbReference type="SUPFAM" id="SSF48508">
    <property type="entry name" value="Nuclear receptor ligand-binding domain"/>
    <property type="match status" value="2"/>
</dbReference>
<accession>A0AAN5DIJ3</accession>
<dbReference type="InterPro" id="IPR001628">
    <property type="entry name" value="Znf_hrmn_rcpt"/>
</dbReference>
<dbReference type="Pfam" id="PF00105">
    <property type="entry name" value="zf-C4"/>
    <property type="match status" value="1"/>
</dbReference>
<keyword evidence="11" id="KW-0175">Coiled coil</keyword>
<evidence type="ECO:0000256" key="10">
    <source>
        <dbReference type="ARBA" id="ARBA00023242"/>
    </source>
</evidence>
<dbReference type="FunFam" id="3.30.50.10:FF:000030">
    <property type="entry name" value="Nuclear Hormone Receptor family"/>
    <property type="match status" value="1"/>
</dbReference>
<feature type="domain" description="Nuclear receptor" evidence="13">
    <location>
        <begin position="21"/>
        <end position="96"/>
    </location>
</feature>
<evidence type="ECO:0000256" key="12">
    <source>
        <dbReference type="SAM" id="MobiDB-lite"/>
    </source>
</evidence>
<keyword evidence="5" id="KW-0862">Zinc</keyword>
<evidence type="ECO:0000259" key="14">
    <source>
        <dbReference type="PROSITE" id="PS51843"/>
    </source>
</evidence>
<dbReference type="EMBL" id="BTRK01000006">
    <property type="protein sequence ID" value="GMR62977.1"/>
    <property type="molecule type" value="Genomic_DNA"/>
</dbReference>
<dbReference type="InterPro" id="IPR035500">
    <property type="entry name" value="NHR-like_dom_sf"/>
</dbReference>
<evidence type="ECO:0000256" key="3">
    <source>
        <dbReference type="ARBA" id="ARBA00022723"/>
    </source>
</evidence>
<keyword evidence="8" id="KW-0804">Transcription</keyword>
<dbReference type="Proteomes" id="UP001328107">
    <property type="component" value="Unassembled WGS sequence"/>
</dbReference>
<comment type="subcellular location">
    <subcellularLocation>
        <location evidence="1">Nucleus</location>
    </subcellularLocation>
</comment>
<proteinExistence type="inferred from homology"/>
<evidence type="ECO:0000256" key="9">
    <source>
        <dbReference type="ARBA" id="ARBA00023170"/>
    </source>
</evidence>
<dbReference type="Pfam" id="PF00104">
    <property type="entry name" value="Hormone_recep"/>
    <property type="match status" value="1"/>
</dbReference>
<dbReference type="InterPro" id="IPR013088">
    <property type="entry name" value="Znf_NHR/GATA"/>
</dbReference>
<feature type="compositionally biased region" description="Polar residues" evidence="12">
    <location>
        <begin position="695"/>
        <end position="704"/>
    </location>
</feature>
<keyword evidence="10" id="KW-0539">Nucleus</keyword>
<feature type="coiled-coil region" evidence="11">
    <location>
        <begin position="104"/>
        <end position="131"/>
    </location>
</feature>
<comment type="similarity">
    <text evidence="2">Belongs to the nuclear hormone receptor family.</text>
</comment>
<dbReference type="GO" id="GO:0000978">
    <property type="term" value="F:RNA polymerase II cis-regulatory region sequence-specific DNA binding"/>
    <property type="evidence" value="ECO:0007669"/>
    <property type="project" value="InterPro"/>
</dbReference>
<feature type="compositionally biased region" description="Basic and acidic residues" evidence="12">
    <location>
        <begin position="713"/>
        <end position="723"/>
    </location>
</feature>
<evidence type="ECO:0000313" key="15">
    <source>
        <dbReference type="EMBL" id="GMR62977.1"/>
    </source>
</evidence>
<dbReference type="SMART" id="SM00399">
    <property type="entry name" value="ZnF_C4"/>
    <property type="match status" value="1"/>
</dbReference>
<dbReference type="SUPFAM" id="SSF57716">
    <property type="entry name" value="Glucocorticoid receptor-like (DNA-binding domain)"/>
    <property type="match status" value="1"/>
</dbReference>
<dbReference type="InterPro" id="IPR000536">
    <property type="entry name" value="Nucl_hrmn_rcpt_lig-bd"/>
</dbReference>
<dbReference type="AlphaFoldDB" id="A0AAN5DIJ3"/>
<keyword evidence="7" id="KW-0238">DNA-binding</keyword>
<dbReference type="PANTHER" id="PTHR24083">
    <property type="entry name" value="NUCLEAR HORMONE RECEPTOR"/>
    <property type="match status" value="1"/>
</dbReference>
<keyword evidence="4" id="KW-0863">Zinc-finger</keyword>
<protein>
    <submittedName>
        <fullName evidence="15">Uncharacterized protein</fullName>
    </submittedName>
</protein>
<evidence type="ECO:0000256" key="4">
    <source>
        <dbReference type="ARBA" id="ARBA00022771"/>
    </source>
</evidence>
<dbReference type="Gene3D" id="1.10.565.10">
    <property type="entry name" value="Retinoid X Receptor"/>
    <property type="match status" value="2"/>
</dbReference>
<feature type="region of interest" description="Disordered" evidence="12">
    <location>
        <begin position="652"/>
        <end position="737"/>
    </location>
</feature>
<dbReference type="GO" id="GO:0005634">
    <property type="term" value="C:nucleus"/>
    <property type="evidence" value="ECO:0007669"/>
    <property type="project" value="UniProtKB-SubCell"/>
</dbReference>
<evidence type="ECO:0000256" key="11">
    <source>
        <dbReference type="SAM" id="Coils"/>
    </source>
</evidence>
<dbReference type="CDD" id="cd06960">
    <property type="entry name" value="NR_DBD_HNF4A"/>
    <property type="match status" value="1"/>
</dbReference>
<dbReference type="PROSITE" id="PS51843">
    <property type="entry name" value="NR_LBD"/>
    <property type="match status" value="1"/>
</dbReference>
<dbReference type="Gene3D" id="3.30.50.10">
    <property type="entry name" value="Erythroid Transcription Factor GATA-1, subunit A"/>
    <property type="match status" value="1"/>
</dbReference>
<evidence type="ECO:0000256" key="1">
    <source>
        <dbReference type="ARBA" id="ARBA00004123"/>
    </source>
</evidence>
<name>A0AAN5DIJ3_9BILA</name>
<dbReference type="PROSITE" id="PS51030">
    <property type="entry name" value="NUCLEAR_REC_DBD_2"/>
    <property type="match status" value="1"/>
</dbReference>
<evidence type="ECO:0000256" key="6">
    <source>
        <dbReference type="ARBA" id="ARBA00023015"/>
    </source>
</evidence>
<organism evidence="15 16">
    <name type="scientific">Pristionchus mayeri</name>
    <dbReference type="NCBI Taxonomy" id="1317129"/>
    <lineage>
        <taxon>Eukaryota</taxon>
        <taxon>Metazoa</taxon>
        <taxon>Ecdysozoa</taxon>
        <taxon>Nematoda</taxon>
        <taxon>Chromadorea</taxon>
        <taxon>Rhabditida</taxon>
        <taxon>Rhabditina</taxon>
        <taxon>Diplogasteromorpha</taxon>
        <taxon>Diplogasteroidea</taxon>
        <taxon>Neodiplogasteridae</taxon>
        <taxon>Pristionchus</taxon>
    </lineage>
</organism>
<dbReference type="PROSITE" id="PS00031">
    <property type="entry name" value="NUCLEAR_REC_DBD_1"/>
    <property type="match status" value="1"/>
</dbReference>
<feature type="compositionally biased region" description="Low complexity" evidence="12">
    <location>
        <begin position="669"/>
        <end position="686"/>
    </location>
</feature>
<reference evidence="16" key="1">
    <citation type="submission" date="2022-10" db="EMBL/GenBank/DDBJ databases">
        <title>Genome assembly of Pristionchus species.</title>
        <authorList>
            <person name="Yoshida K."/>
            <person name="Sommer R.J."/>
        </authorList>
    </citation>
    <scope>NUCLEOTIDE SEQUENCE [LARGE SCALE GENOMIC DNA]</scope>
    <source>
        <strain evidence="16">RS5460</strain>
    </source>
</reference>
<dbReference type="InterPro" id="IPR050274">
    <property type="entry name" value="Nuclear_hormone_rcpt_NR2"/>
</dbReference>
<sequence length="900" mass="99464">MAPTLTKSGAPSNRREKIPEGTLCVVCEDLASGIHYSVASCNGCKTFFRRALVNKQTFTCQFNGECLVGKNVRCVCRSCRLKKCFDQGMDPKAIQHDRDKIRYTKVLKRQKEEAKAREEAERERMLKVKDEIGSPGSVECCDGPSSSRATSSTRVFDSEVDLFCISGALLATGTLTDLDSTLTELMRIEKKLIEVRNAYRHDDQISTIWNMYIGSRAMLSEDDWLASATQMQPMLFSLTERVQTAQPSPYRCAKITPWSLREWFQRDLTLMMEWVKLLPGCEHLMTTDKVALQKNFALTYAVFQLTFYTQDTTVLGGFEESEGTTMEERWKNLKRAGEPLRARTPPPPIPSLTSSLHLPAGLVNLANSLYKQPLSKRIRDEILNDEPHCSEYLRRLTEAGPCSSTSTSSSFVIPPNESTSSFLSKNGLTAVSSFSESIATSNAPPLPPTMSTGLPGALSDCLGASLQASHTSAPALNHYPTYPTGFFSALCNSLANSPGSLCFPPSPILTASPLITSSPLMVQSPLMATSPMMASTMTAASPLAASATLMAQSPLMAASPLMVASPLATTSTLASLSMSGISTMTMASFMAPAPPQKEKTPEIDVETLSMDGRSEDRRASDDALFRHPATIGRRLSLSGSSSDMISTLNLMSMRSPDEPCSSRRDEHLASTSASVAQASSSSSSQTIKEEPQSPAVHQTTVIRSSTDDDEVQEIEKTGKRKSTEEDEETPADPTPEAQIMNRISYPDGTFIERDKERPFNDELYGLLIDGIWKVFRKHDIDQATFVLYKMMVFFNEELTHRRDRGNLSEDGIQYVTMMREKINMQLLVHLQRKRGKDGLKVFSNLLLLGSTIARVRNALRKMFTMTSIFVPSNDLVDQLILKEEEKEESPSAFKHFHPPL</sequence>
<dbReference type="GO" id="GO:0003700">
    <property type="term" value="F:DNA-binding transcription factor activity"/>
    <property type="evidence" value="ECO:0007669"/>
    <property type="project" value="InterPro"/>
</dbReference>
<evidence type="ECO:0000259" key="13">
    <source>
        <dbReference type="PROSITE" id="PS51030"/>
    </source>
</evidence>
<evidence type="ECO:0000256" key="8">
    <source>
        <dbReference type="ARBA" id="ARBA00023163"/>
    </source>
</evidence>
<keyword evidence="16" id="KW-1185">Reference proteome</keyword>
<evidence type="ECO:0000256" key="7">
    <source>
        <dbReference type="ARBA" id="ARBA00023125"/>
    </source>
</evidence>
<gene>
    <name evidence="15" type="ORF">PMAYCL1PPCAC_33172</name>
</gene>
<keyword evidence="6" id="KW-0805">Transcription regulation</keyword>
<keyword evidence="3" id="KW-0479">Metal-binding</keyword>
<feature type="compositionally biased region" description="Basic and acidic residues" evidence="12">
    <location>
        <begin position="655"/>
        <end position="668"/>
    </location>
</feature>
<dbReference type="GO" id="GO:0008270">
    <property type="term" value="F:zinc ion binding"/>
    <property type="evidence" value="ECO:0007669"/>
    <property type="project" value="UniProtKB-KW"/>
</dbReference>
<dbReference type="InterPro" id="IPR049636">
    <property type="entry name" value="HNF4-like_DBD"/>
</dbReference>
<dbReference type="SMART" id="SM00430">
    <property type="entry name" value="HOLI"/>
    <property type="match status" value="1"/>
</dbReference>
<feature type="domain" description="NR LBD" evidence="14">
    <location>
        <begin position="230"/>
        <end position="885"/>
    </location>
</feature>
<evidence type="ECO:0000256" key="2">
    <source>
        <dbReference type="ARBA" id="ARBA00005993"/>
    </source>
</evidence>
<comment type="caution">
    <text evidence="15">The sequence shown here is derived from an EMBL/GenBank/DDBJ whole genome shotgun (WGS) entry which is preliminary data.</text>
</comment>
<keyword evidence="9" id="KW-0675">Receptor</keyword>